<dbReference type="Pfam" id="PF04542">
    <property type="entry name" value="Sigma70_r2"/>
    <property type="match status" value="1"/>
</dbReference>
<dbReference type="OrthoDB" id="9803203at2"/>
<dbReference type="Gene3D" id="1.10.10.10">
    <property type="entry name" value="Winged helix-like DNA-binding domain superfamily/Winged helix DNA-binding domain"/>
    <property type="match status" value="1"/>
</dbReference>
<evidence type="ECO:0000256" key="3">
    <source>
        <dbReference type="ARBA" id="ARBA00023082"/>
    </source>
</evidence>
<feature type="domain" description="RNA polymerase sigma-70 region 2" evidence="7">
    <location>
        <begin position="23"/>
        <end position="90"/>
    </location>
</feature>
<dbReference type="InterPro" id="IPR007627">
    <property type="entry name" value="RNA_pol_sigma70_r2"/>
</dbReference>
<feature type="region of interest" description="Disordered" evidence="6">
    <location>
        <begin position="88"/>
        <end position="117"/>
    </location>
</feature>
<dbReference type="SUPFAM" id="SSF88946">
    <property type="entry name" value="Sigma2 domain of RNA polymerase sigma factors"/>
    <property type="match status" value="1"/>
</dbReference>
<dbReference type="EMBL" id="BAHD01000013">
    <property type="protein sequence ID" value="GAB94848.1"/>
    <property type="molecule type" value="Genomic_DNA"/>
</dbReference>
<feature type="domain" description="RNA polymerase sigma factor 70 region 4 type 2" evidence="8">
    <location>
        <begin position="126"/>
        <end position="175"/>
    </location>
</feature>
<dbReference type="Pfam" id="PF08281">
    <property type="entry name" value="Sigma70_r4_2"/>
    <property type="match status" value="1"/>
</dbReference>
<dbReference type="InterPro" id="IPR036388">
    <property type="entry name" value="WH-like_DNA-bd_sf"/>
</dbReference>
<name>K6VFA6_9MICO</name>
<dbReference type="GO" id="GO:0016987">
    <property type="term" value="F:sigma factor activity"/>
    <property type="evidence" value="ECO:0007669"/>
    <property type="project" value="UniProtKB-KW"/>
</dbReference>
<dbReference type="NCBIfam" id="TIGR02937">
    <property type="entry name" value="sigma70-ECF"/>
    <property type="match status" value="1"/>
</dbReference>
<proteinExistence type="inferred from homology"/>
<dbReference type="Gene3D" id="1.10.1740.10">
    <property type="match status" value="1"/>
</dbReference>
<dbReference type="Proteomes" id="UP000008366">
    <property type="component" value="Unassembled WGS sequence"/>
</dbReference>
<dbReference type="GO" id="GO:0006352">
    <property type="term" value="P:DNA-templated transcription initiation"/>
    <property type="evidence" value="ECO:0007669"/>
    <property type="project" value="InterPro"/>
</dbReference>
<keyword evidence="5" id="KW-0804">Transcription</keyword>
<evidence type="ECO:0000256" key="6">
    <source>
        <dbReference type="SAM" id="MobiDB-lite"/>
    </source>
</evidence>
<evidence type="ECO:0000313" key="10">
    <source>
        <dbReference type="Proteomes" id="UP000008366"/>
    </source>
</evidence>
<dbReference type="PANTHER" id="PTHR43133:SF8">
    <property type="entry name" value="RNA POLYMERASE SIGMA FACTOR HI_1459-RELATED"/>
    <property type="match status" value="1"/>
</dbReference>
<evidence type="ECO:0000256" key="5">
    <source>
        <dbReference type="ARBA" id="ARBA00023163"/>
    </source>
</evidence>
<dbReference type="SUPFAM" id="SSF88659">
    <property type="entry name" value="Sigma3 and sigma4 domains of RNA polymerase sigma factors"/>
    <property type="match status" value="1"/>
</dbReference>
<evidence type="ECO:0000313" key="9">
    <source>
        <dbReference type="EMBL" id="GAB94848.1"/>
    </source>
</evidence>
<comment type="similarity">
    <text evidence="1">Belongs to the sigma-70 factor family. ECF subfamily.</text>
</comment>
<comment type="caution">
    <text evidence="9">The sequence shown here is derived from an EMBL/GenBank/DDBJ whole genome shotgun (WGS) entry which is preliminary data.</text>
</comment>
<evidence type="ECO:0000259" key="8">
    <source>
        <dbReference type="Pfam" id="PF08281"/>
    </source>
</evidence>
<organism evidence="9 10">
    <name type="scientific">Kineosphaera limosa NBRC 100340</name>
    <dbReference type="NCBI Taxonomy" id="1184609"/>
    <lineage>
        <taxon>Bacteria</taxon>
        <taxon>Bacillati</taxon>
        <taxon>Actinomycetota</taxon>
        <taxon>Actinomycetes</taxon>
        <taxon>Micrococcales</taxon>
        <taxon>Dermatophilaceae</taxon>
        <taxon>Kineosphaera</taxon>
    </lineage>
</organism>
<dbReference type="InterPro" id="IPR014284">
    <property type="entry name" value="RNA_pol_sigma-70_dom"/>
</dbReference>
<dbReference type="InterPro" id="IPR013249">
    <property type="entry name" value="RNA_pol_sigma70_r4_t2"/>
</dbReference>
<reference evidence="9 10" key="1">
    <citation type="submission" date="2012-08" db="EMBL/GenBank/DDBJ databases">
        <title>Whole genome shotgun sequence of Kineosphaera limosa NBRC 100340.</title>
        <authorList>
            <person name="Yoshida I."/>
            <person name="Isaki S."/>
            <person name="Hosoyama A."/>
            <person name="Tsuchikane K."/>
            <person name="Katsumata H."/>
            <person name="Ando Y."/>
            <person name="Ohji S."/>
            <person name="Hamada M."/>
            <person name="Tamura T."/>
            <person name="Yamazoe A."/>
            <person name="Yamazaki S."/>
            <person name="Fujita N."/>
        </authorList>
    </citation>
    <scope>NUCLEOTIDE SEQUENCE [LARGE SCALE GENOMIC DNA]</scope>
    <source>
        <strain evidence="9 10">NBRC 100340</strain>
    </source>
</reference>
<dbReference type="InterPro" id="IPR013324">
    <property type="entry name" value="RNA_pol_sigma_r3/r4-like"/>
</dbReference>
<keyword evidence="4" id="KW-0238">DNA-binding</keyword>
<dbReference type="CDD" id="cd06171">
    <property type="entry name" value="Sigma70_r4"/>
    <property type="match status" value="1"/>
</dbReference>
<protein>
    <submittedName>
        <fullName evidence="9">Putative RNA polymerase ECF-type sigma factor</fullName>
    </submittedName>
</protein>
<keyword evidence="2" id="KW-0805">Transcription regulation</keyword>
<evidence type="ECO:0000256" key="2">
    <source>
        <dbReference type="ARBA" id="ARBA00023015"/>
    </source>
</evidence>
<dbReference type="RefSeq" id="WP_006591380.1">
    <property type="nucleotide sequence ID" value="NZ_BAHD01000013.1"/>
</dbReference>
<dbReference type="STRING" id="1184609.KILIM_013_00030"/>
<sequence>MNVPSPAPAALRSAALPPFEEVVQRHGPTVLRVCRAALGPGPDADDAWSETFLAALRAWPGLSADTVLEAWLVRVASRKAIDIHRARARRAEPRDDLTESESARAGSDPADGMSIDDGSIGPDSVWLVVAQLPPRQREAIAYHYLGGLGHHETAQLTGSTPAAVRRASSDGLKALRRALGEPPPARSVPPAPSTPPAPSARPGNATKGKRS</sequence>
<feature type="compositionally biased region" description="Pro residues" evidence="6">
    <location>
        <begin position="181"/>
        <end position="199"/>
    </location>
</feature>
<dbReference type="InterPro" id="IPR039425">
    <property type="entry name" value="RNA_pol_sigma-70-like"/>
</dbReference>
<accession>K6VFA6</accession>
<feature type="compositionally biased region" description="Basic and acidic residues" evidence="6">
    <location>
        <begin position="88"/>
        <end position="97"/>
    </location>
</feature>
<dbReference type="PANTHER" id="PTHR43133">
    <property type="entry name" value="RNA POLYMERASE ECF-TYPE SIGMA FACTO"/>
    <property type="match status" value="1"/>
</dbReference>
<dbReference type="AlphaFoldDB" id="K6VFA6"/>
<evidence type="ECO:0000259" key="7">
    <source>
        <dbReference type="Pfam" id="PF04542"/>
    </source>
</evidence>
<evidence type="ECO:0000256" key="1">
    <source>
        <dbReference type="ARBA" id="ARBA00010641"/>
    </source>
</evidence>
<dbReference type="eggNOG" id="COG1595">
    <property type="taxonomic scope" value="Bacteria"/>
</dbReference>
<gene>
    <name evidence="9" type="ORF">KILIM_013_00030</name>
</gene>
<keyword evidence="10" id="KW-1185">Reference proteome</keyword>
<dbReference type="InterPro" id="IPR013325">
    <property type="entry name" value="RNA_pol_sigma_r2"/>
</dbReference>
<feature type="region of interest" description="Disordered" evidence="6">
    <location>
        <begin position="155"/>
        <end position="211"/>
    </location>
</feature>
<dbReference type="GO" id="GO:0003677">
    <property type="term" value="F:DNA binding"/>
    <property type="evidence" value="ECO:0007669"/>
    <property type="project" value="UniProtKB-KW"/>
</dbReference>
<keyword evidence="3" id="KW-0731">Sigma factor</keyword>
<evidence type="ECO:0000256" key="4">
    <source>
        <dbReference type="ARBA" id="ARBA00023125"/>
    </source>
</evidence>